<organism evidence="2 3">
    <name type="scientific">Rattus norvegicus</name>
    <name type="common">Rat</name>
    <dbReference type="NCBI Taxonomy" id="10116"/>
    <lineage>
        <taxon>Eukaryota</taxon>
        <taxon>Metazoa</taxon>
        <taxon>Chordata</taxon>
        <taxon>Craniata</taxon>
        <taxon>Vertebrata</taxon>
        <taxon>Euteleostomi</taxon>
        <taxon>Mammalia</taxon>
        <taxon>Eutheria</taxon>
        <taxon>Euarchontoglires</taxon>
        <taxon>Glires</taxon>
        <taxon>Rodentia</taxon>
        <taxon>Myomorpha</taxon>
        <taxon>Muroidea</taxon>
        <taxon>Muridae</taxon>
        <taxon>Murinae</taxon>
        <taxon>Rattus</taxon>
    </lineage>
</organism>
<feature type="region of interest" description="Disordered" evidence="1">
    <location>
        <begin position="1"/>
        <end position="46"/>
    </location>
</feature>
<dbReference type="EMBL" id="CH473968">
    <property type="protein sequence ID" value="EDL81171.1"/>
    <property type="molecule type" value="Genomic_DNA"/>
</dbReference>
<reference evidence="3" key="1">
    <citation type="submission" date="2005-09" db="EMBL/GenBank/DDBJ databases">
        <authorList>
            <person name="Mural R.J."/>
            <person name="Li P.W."/>
            <person name="Adams M.D."/>
            <person name="Amanatides P.G."/>
            <person name="Baden-Tillson H."/>
            <person name="Barnstead M."/>
            <person name="Chin S.H."/>
            <person name="Dew I."/>
            <person name="Evans C.A."/>
            <person name="Ferriera S."/>
            <person name="Flanigan M."/>
            <person name="Fosler C."/>
            <person name="Glodek A."/>
            <person name="Gu Z."/>
            <person name="Holt R.A."/>
            <person name="Jennings D."/>
            <person name="Kraft C.L."/>
            <person name="Lu F."/>
            <person name="Nguyen T."/>
            <person name="Nusskern D.R."/>
            <person name="Pfannkoch C.M."/>
            <person name="Sitter C."/>
            <person name="Sutton G.G."/>
            <person name="Venter J.C."/>
            <person name="Wang Z."/>
            <person name="Woodage T."/>
            <person name="Zheng X.H."/>
            <person name="Zhong F."/>
        </authorList>
    </citation>
    <scope>NUCLEOTIDE SEQUENCE [LARGE SCALE GENOMIC DNA]</scope>
    <source>
        <strain>BN</strain>
        <strain evidence="3">Sprague-Dawley</strain>
    </source>
</reference>
<sequence>MWSLGHIISHLPTPESKTPWRASVPGEGSRPPPISPLQAGLQAGLGTWGPWDSTLSTCSLSPQPLPQTPVGDFLRTPELPRPLVQASLIQSPCLAHECQMRLDTSLNQVPYS</sequence>
<dbReference type="AlphaFoldDB" id="A6IUC0"/>
<evidence type="ECO:0000256" key="1">
    <source>
        <dbReference type="SAM" id="MobiDB-lite"/>
    </source>
</evidence>
<gene>
    <name evidence="2" type="ORF">rCG_30787</name>
</gene>
<name>A6IUC0_RAT</name>
<evidence type="ECO:0000313" key="2">
    <source>
        <dbReference type="EMBL" id="EDL81171.1"/>
    </source>
</evidence>
<proteinExistence type="predicted"/>
<protein>
    <submittedName>
        <fullName evidence="2">RCG30787</fullName>
    </submittedName>
</protein>
<accession>A6IUC0</accession>
<evidence type="ECO:0000313" key="3">
    <source>
        <dbReference type="Proteomes" id="UP000234681"/>
    </source>
</evidence>
<dbReference type="Proteomes" id="UP000234681">
    <property type="component" value="Chromosome 5"/>
</dbReference>